<evidence type="ECO:0000259" key="9">
    <source>
        <dbReference type="PROSITE" id="PS50950"/>
    </source>
</evidence>
<dbReference type="Pfam" id="PF13613">
    <property type="entry name" value="HTH_Tnp_4"/>
    <property type="match status" value="1"/>
</dbReference>
<dbReference type="InterPro" id="IPR027805">
    <property type="entry name" value="Transposase_HTH_dom"/>
</dbReference>
<name>A0A1E1X5H0_9ACAR</name>
<feature type="compositionally biased region" description="Polar residues" evidence="8">
    <location>
        <begin position="129"/>
        <end position="138"/>
    </location>
</feature>
<dbReference type="Pfam" id="PF13359">
    <property type="entry name" value="DDE_Tnp_4"/>
    <property type="match status" value="1"/>
</dbReference>
<evidence type="ECO:0000256" key="4">
    <source>
        <dbReference type="ARBA" id="ARBA00022833"/>
    </source>
</evidence>
<keyword evidence="2" id="KW-0479">Metal-binding</keyword>
<feature type="non-terminal residue" evidence="10">
    <location>
        <position position="579"/>
    </location>
</feature>
<dbReference type="SUPFAM" id="SSF57716">
    <property type="entry name" value="Glucocorticoid receptor-like (DNA-binding domain)"/>
    <property type="match status" value="1"/>
</dbReference>
<accession>A0A1E1X5H0</accession>
<dbReference type="PROSITE" id="PS50950">
    <property type="entry name" value="ZF_THAP"/>
    <property type="match status" value="1"/>
</dbReference>
<dbReference type="PANTHER" id="PTHR23080:SF143">
    <property type="entry name" value="SI:DKEY-56D12.4"/>
    <property type="match status" value="1"/>
</dbReference>
<dbReference type="SMART" id="SM00692">
    <property type="entry name" value="DM3"/>
    <property type="match status" value="1"/>
</dbReference>
<evidence type="ECO:0000256" key="6">
    <source>
        <dbReference type="PROSITE-ProRule" id="PRU00309"/>
    </source>
</evidence>
<evidence type="ECO:0000256" key="1">
    <source>
        <dbReference type="ARBA" id="ARBA00001968"/>
    </source>
</evidence>
<keyword evidence="5 6" id="KW-0238">DNA-binding</keyword>
<dbReference type="AlphaFoldDB" id="A0A1E1X5H0"/>
<feature type="coiled-coil region" evidence="7">
    <location>
        <begin position="202"/>
        <end position="266"/>
    </location>
</feature>
<dbReference type="Gene3D" id="6.20.210.20">
    <property type="entry name" value="THAP domain"/>
    <property type="match status" value="1"/>
</dbReference>
<keyword evidence="7" id="KW-0175">Coiled coil</keyword>
<evidence type="ECO:0000313" key="10">
    <source>
        <dbReference type="EMBL" id="JAT94520.1"/>
    </source>
</evidence>
<keyword evidence="3 6" id="KW-0863">Zinc-finger</keyword>
<dbReference type="GO" id="GO:0003677">
    <property type="term" value="F:DNA binding"/>
    <property type="evidence" value="ECO:0007669"/>
    <property type="project" value="UniProtKB-UniRule"/>
</dbReference>
<evidence type="ECO:0000256" key="2">
    <source>
        <dbReference type="ARBA" id="ARBA00022723"/>
    </source>
</evidence>
<feature type="region of interest" description="Disordered" evidence="8">
    <location>
        <begin position="86"/>
        <end position="145"/>
    </location>
</feature>
<evidence type="ECO:0000256" key="5">
    <source>
        <dbReference type="ARBA" id="ARBA00023125"/>
    </source>
</evidence>
<sequence length="579" mass="65118">LLQISYHKFPRDKLLLKKWIVAIKRDPGPNFVIDQSTKVCSRHFKPDDFVSSVASGRRFLKENATPSQFPFSKPVTKRRPPKQHFLHCINSDQSPSSSTAPPSSSTAPPSSSTAPPSLSTAPPSSSTAQSEETCSQNNADDEGLASLNVGADCDFQPMQLAEQPQDSPLQQCMELEVCSVCPNVKAELQAKCEELKGLYAYVTHLKSSLEKVTRELKEKTKRSELATQNENLQQQLEMAKQELQEVQALNEKYEQTRFTVDRFKNEDSSMQFYTGLISYQHFQKLLLLLKPGENACNVYNKKQCLPNDDVRGRPRKLSPEEELFLTLVKLRTGFFHPHLAHIYGVSVSTVSRVFSSWVNFMYVQLGKVPLWAPRSVIDRHMPAAFCDRYPSTRVIIDATEIRCEVSSSLVTQSGTYSNYKSANTFKALVGVAPDGLLTFASELFMGSLSDRELVIRSGFLDQTFSPGDSVMGDKGFKINDLLEEKGVGLNIPPFLRKDQFERKDVQDTQDIASCRIHVERRIQRIKCYHIFDRIIPLSLGPLKSDMGSLCSAKRAGVQFSSNFTKKSSHRMSSFLASRR</sequence>
<keyword evidence="4" id="KW-0862">Zinc</keyword>
<comment type="cofactor">
    <cofactor evidence="1">
        <name>a divalent metal cation</name>
        <dbReference type="ChEBI" id="CHEBI:60240"/>
    </cofactor>
</comment>
<dbReference type="SMART" id="SM00980">
    <property type="entry name" value="THAP"/>
    <property type="match status" value="1"/>
</dbReference>
<dbReference type="EMBL" id="GFAC01004668">
    <property type="protein sequence ID" value="JAT94520.1"/>
    <property type="molecule type" value="mRNA"/>
</dbReference>
<organism evidence="10">
    <name type="scientific">Amblyomma aureolatum</name>
    <dbReference type="NCBI Taxonomy" id="187763"/>
    <lineage>
        <taxon>Eukaryota</taxon>
        <taxon>Metazoa</taxon>
        <taxon>Ecdysozoa</taxon>
        <taxon>Arthropoda</taxon>
        <taxon>Chelicerata</taxon>
        <taxon>Arachnida</taxon>
        <taxon>Acari</taxon>
        <taxon>Parasitiformes</taxon>
        <taxon>Ixodida</taxon>
        <taxon>Ixodoidea</taxon>
        <taxon>Ixodidae</taxon>
        <taxon>Amblyomminae</taxon>
        <taxon>Amblyomma</taxon>
    </lineage>
</organism>
<protein>
    <submittedName>
        <fullName evidence="10">Putative tick transposon</fullName>
    </submittedName>
</protein>
<feature type="non-terminal residue" evidence="10">
    <location>
        <position position="1"/>
    </location>
</feature>
<dbReference type="PANTHER" id="PTHR23080">
    <property type="entry name" value="THAP DOMAIN PROTEIN"/>
    <property type="match status" value="1"/>
</dbReference>
<dbReference type="GO" id="GO:0008270">
    <property type="term" value="F:zinc ion binding"/>
    <property type="evidence" value="ECO:0007669"/>
    <property type="project" value="UniProtKB-KW"/>
</dbReference>
<dbReference type="InterPro" id="IPR038441">
    <property type="entry name" value="THAP_Znf_sf"/>
</dbReference>
<evidence type="ECO:0000256" key="8">
    <source>
        <dbReference type="SAM" id="MobiDB-lite"/>
    </source>
</evidence>
<feature type="domain" description="THAP-type" evidence="9">
    <location>
        <begin position="1"/>
        <end position="69"/>
    </location>
</feature>
<proteinExistence type="evidence at transcript level"/>
<dbReference type="InterPro" id="IPR006612">
    <property type="entry name" value="THAP_Znf"/>
</dbReference>
<feature type="compositionally biased region" description="Low complexity" evidence="8">
    <location>
        <begin position="94"/>
        <end position="128"/>
    </location>
</feature>
<dbReference type="InterPro" id="IPR027806">
    <property type="entry name" value="HARBI1_dom"/>
</dbReference>
<evidence type="ECO:0000256" key="3">
    <source>
        <dbReference type="ARBA" id="ARBA00022771"/>
    </source>
</evidence>
<reference evidence="10" key="1">
    <citation type="journal article" date="2017" name="Front. Cell. Infect. Microbiol.">
        <title>The Distinct Transcriptional Response of the Midgut of Amblyomma sculptum and Amblyomma aureolatum Ticks to Rickettsia rickettsii Correlates to Their Differences in Susceptibility to Infection.</title>
        <authorList>
            <person name="Martins L.A."/>
            <person name="Galletti M.F.B.M."/>
            <person name="Ribeiro J.M."/>
            <person name="Fujita A."/>
            <person name="Costa F.B."/>
            <person name="Labruna M.B."/>
            <person name="Daffre S."/>
            <person name="Fogaca A.C."/>
        </authorList>
    </citation>
    <scope>NUCLEOTIDE SEQUENCE</scope>
</reference>
<evidence type="ECO:0000256" key="7">
    <source>
        <dbReference type="SAM" id="Coils"/>
    </source>
</evidence>
<dbReference type="Pfam" id="PF05485">
    <property type="entry name" value="THAP"/>
    <property type="match status" value="1"/>
</dbReference>